<feature type="transmembrane region" description="Helical" evidence="17">
    <location>
        <begin position="400"/>
        <end position="426"/>
    </location>
</feature>
<dbReference type="Proteomes" id="UP001632038">
    <property type="component" value="Unassembled WGS sequence"/>
</dbReference>
<evidence type="ECO:0000256" key="14">
    <source>
        <dbReference type="ARBA" id="ARBA00048026"/>
    </source>
</evidence>
<comment type="caution">
    <text evidence="21">The sequence shown here is derived from an EMBL/GenBank/DDBJ whole genome shotgun (WGS) entry which is preliminary data.</text>
</comment>
<dbReference type="Gene3D" id="2.40.50.140">
    <property type="entry name" value="Nucleic acid-binding proteins"/>
    <property type="match status" value="1"/>
</dbReference>
<evidence type="ECO:0000256" key="8">
    <source>
        <dbReference type="ARBA" id="ARBA00022967"/>
    </source>
</evidence>
<evidence type="ECO:0000313" key="21">
    <source>
        <dbReference type="EMBL" id="KAL3614542.1"/>
    </source>
</evidence>
<dbReference type="AlphaFoldDB" id="A0ABD3BB94"/>
<evidence type="ECO:0000256" key="7">
    <source>
        <dbReference type="ARBA" id="ARBA00022884"/>
    </source>
</evidence>
<keyword evidence="17" id="KW-0472">Membrane</keyword>
<dbReference type="InterPro" id="IPR023798">
    <property type="entry name" value="Ribosomal_uS7_dom"/>
</dbReference>
<evidence type="ECO:0000256" key="12">
    <source>
        <dbReference type="ARBA" id="ARBA00023274"/>
    </source>
</evidence>
<evidence type="ECO:0000256" key="16">
    <source>
        <dbReference type="RuleBase" id="RU003620"/>
    </source>
</evidence>
<comment type="similarity">
    <text evidence="2">Belongs to the universal ribosomal protein uS12 family.</text>
</comment>
<evidence type="ECO:0000259" key="18">
    <source>
        <dbReference type="Pfam" id="PF00177"/>
    </source>
</evidence>
<dbReference type="InterPro" id="IPR001750">
    <property type="entry name" value="ND/Mrp_TM"/>
</dbReference>
<dbReference type="EMBL" id="JAVIJP010000105">
    <property type="protein sequence ID" value="KAL3614542.1"/>
    <property type="molecule type" value="Genomic_DNA"/>
</dbReference>
<dbReference type="Pfam" id="PF00164">
    <property type="entry name" value="Ribosom_S12_S23"/>
    <property type="match status" value="1"/>
</dbReference>
<dbReference type="Pfam" id="PF00361">
    <property type="entry name" value="Proton_antipo_M"/>
    <property type="match status" value="1"/>
</dbReference>
<keyword evidence="6 16" id="KW-0699">rRNA-binding</keyword>
<dbReference type="PANTHER" id="PTHR45564:SF1">
    <property type="entry name" value="NAD(P)H-QUINONE OXIDOREDUCTASE SUBUNIT 2"/>
    <property type="match status" value="1"/>
</dbReference>
<feature type="transmembrane region" description="Helical" evidence="17">
    <location>
        <begin position="505"/>
        <end position="522"/>
    </location>
</feature>
<evidence type="ECO:0000256" key="1">
    <source>
        <dbReference type="ARBA" id="ARBA00004334"/>
    </source>
</evidence>
<dbReference type="InterPro" id="IPR020606">
    <property type="entry name" value="Ribosomal_uS7_CS"/>
</dbReference>
<dbReference type="InterPro" id="IPR006032">
    <property type="entry name" value="Ribosomal_uS12"/>
</dbReference>
<evidence type="ECO:0000256" key="5">
    <source>
        <dbReference type="ARBA" id="ARBA00022640"/>
    </source>
</evidence>
<keyword evidence="12 15" id="KW-0687">Ribonucleoprotein</keyword>
<keyword evidence="10" id="KW-0520">NAD</keyword>
<dbReference type="InterPro" id="IPR045693">
    <property type="entry name" value="Ndh2_N"/>
</dbReference>
<evidence type="ECO:0000256" key="11">
    <source>
        <dbReference type="ARBA" id="ARBA00023078"/>
    </source>
</evidence>
<evidence type="ECO:0000256" key="4">
    <source>
        <dbReference type="ARBA" id="ARBA00022528"/>
    </source>
</evidence>
<dbReference type="InterPro" id="IPR012340">
    <property type="entry name" value="NA-bd_OB-fold"/>
</dbReference>
<dbReference type="PRINTS" id="PR01034">
    <property type="entry name" value="RIBOSOMALS12"/>
</dbReference>
<dbReference type="NCBIfam" id="TIGR00981">
    <property type="entry name" value="rpsL_bact"/>
    <property type="match status" value="1"/>
</dbReference>
<keyword evidence="4" id="KW-0150">Chloroplast</keyword>
<feature type="transmembrane region" description="Helical" evidence="17">
    <location>
        <begin position="438"/>
        <end position="458"/>
    </location>
</feature>
<feature type="domain" description="NAD(P)H-quinone oxidoreductase subunit 2 N-terminal" evidence="20">
    <location>
        <begin position="397"/>
        <end position="496"/>
    </location>
</feature>
<evidence type="ECO:0000256" key="2">
    <source>
        <dbReference type="ARBA" id="ARBA00005657"/>
    </source>
</evidence>
<keyword evidence="8" id="KW-1278">Translocase</keyword>
<dbReference type="PROSITE" id="PS00055">
    <property type="entry name" value="RIBOSOMAL_S12"/>
    <property type="match status" value="1"/>
</dbReference>
<dbReference type="GO" id="GO:0019843">
    <property type="term" value="F:rRNA binding"/>
    <property type="evidence" value="ECO:0007669"/>
    <property type="project" value="UniProtKB-KW"/>
</dbReference>
<dbReference type="SUPFAM" id="SSF50249">
    <property type="entry name" value="Nucleic acid-binding proteins"/>
    <property type="match status" value="1"/>
</dbReference>
<feature type="domain" description="Small ribosomal subunit protein uS7" evidence="18">
    <location>
        <begin position="221"/>
        <end position="336"/>
    </location>
</feature>
<dbReference type="SUPFAM" id="SSF47973">
    <property type="entry name" value="Ribosomal protein S7"/>
    <property type="match status" value="1"/>
</dbReference>
<keyword evidence="5" id="KW-0934">Plastid</keyword>
<keyword evidence="11" id="KW-0793">Thylakoid</keyword>
<keyword evidence="17" id="KW-1133">Transmembrane helix</keyword>
<keyword evidence="17" id="KW-0812">Transmembrane</keyword>
<evidence type="ECO:0000256" key="17">
    <source>
        <dbReference type="SAM" id="Phobius"/>
    </source>
</evidence>
<evidence type="ECO:0000313" key="22">
    <source>
        <dbReference type="Proteomes" id="UP001632038"/>
    </source>
</evidence>
<dbReference type="PANTHER" id="PTHR45564">
    <property type="entry name" value="NAD(P)H-QUINONE OXIDOREDUCTASE SUBUNIT 2 B, CHLOROPLASTIC"/>
    <property type="match status" value="1"/>
</dbReference>
<dbReference type="Pfam" id="PF00177">
    <property type="entry name" value="Ribosomal_S7"/>
    <property type="match status" value="1"/>
</dbReference>
<evidence type="ECO:0000259" key="20">
    <source>
        <dbReference type="Pfam" id="PF19530"/>
    </source>
</evidence>
<evidence type="ECO:0000256" key="6">
    <source>
        <dbReference type="ARBA" id="ARBA00022730"/>
    </source>
</evidence>
<evidence type="ECO:0000256" key="15">
    <source>
        <dbReference type="RuleBase" id="RU003619"/>
    </source>
</evidence>
<accession>A0ABD3BB94</accession>
<dbReference type="NCBIfam" id="TIGR01029">
    <property type="entry name" value="rpsG_bact"/>
    <property type="match status" value="1"/>
</dbReference>
<evidence type="ECO:0000256" key="13">
    <source>
        <dbReference type="ARBA" id="ARBA00047726"/>
    </source>
</evidence>
<feature type="transmembrane region" description="Helical" evidence="17">
    <location>
        <begin position="478"/>
        <end position="498"/>
    </location>
</feature>
<comment type="catalytic activity">
    <reaction evidence="13">
        <text>a plastoquinone + NADPH + (n+1) H(+)(in) = a plastoquinol + NADP(+) + n H(+)(out)</text>
        <dbReference type="Rhea" id="RHEA:42612"/>
        <dbReference type="Rhea" id="RHEA-COMP:9561"/>
        <dbReference type="Rhea" id="RHEA-COMP:9562"/>
        <dbReference type="ChEBI" id="CHEBI:15378"/>
        <dbReference type="ChEBI" id="CHEBI:17757"/>
        <dbReference type="ChEBI" id="CHEBI:57783"/>
        <dbReference type="ChEBI" id="CHEBI:58349"/>
        <dbReference type="ChEBI" id="CHEBI:62192"/>
    </reaction>
</comment>
<dbReference type="InterPro" id="IPR005717">
    <property type="entry name" value="Ribosomal_uS7_bac/org-type"/>
</dbReference>
<organism evidence="21 22">
    <name type="scientific">Castilleja foliolosa</name>
    <dbReference type="NCBI Taxonomy" id="1961234"/>
    <lineage>
        <taxon>Eukaryota</taxon>
        <taxon>Viridiplantae</taxon>
        <taxon>Streptophyta</taxon>
        <taxon>Embryophyta</taxon>
        <taxon>Tracheophyta</taxon>
        <taxon>Spermatophyta</taxon>
        <taxon>Magnoliopsida</taxon>
        <taxon>eudicotyledons</taxon>
        <taxon>Gunneridae</taxon>
        <taxon>Pentapetalae</taxon>
        <taxon>asterids</taxon>
        <taxon>lamiids</taxon>
        <taxon>Lamiales</taxon>
        <taxon>Orobanchaceae</taxon>
        <taxon>Pedicularideae</taxon>
        <taxon>Castillejinae</taxon>
        <taxon>Castilleja</taxon>
    </lineage>
</organism>
<reference evidence="22" key="1">
    <citation type="journal article" date="2024" name="IScience">
        <title>Strigolactones Initiate the Formation of Haustorium-like Structures in Castilleja.</title>
        <authorList>
            <person name="Buerger M."/>
            <person name="Peterson D."/>
            <person name="Chory J."/>
        </authorList>
    </citation>
    <scope>NUCLEOTIDE SEQUENCE [LARGE SCALE GENOMIC DNA]</scope>
</reference>
<dbReference type="PROSITE" id="PS00052">
    <property type="entry name" value="RIBOSOMAL_S7"/>
    <property type="match status" value="1"/>
</dbReference>
<evidence type="ECO:0000256" key="3">
    <source>
        <dbReference type="ARBA" id="ARBA00007151"/>
    </source>
</evidence>
<comment type="catalytic activity">
    <reaction evidence="14">
        <text>a plastoquinone + NADH + (n+1) H(+)(in) = a plastoquinol + NAD(+) + n H(+)(out)</text>
        <dbReference type="Rhea" id="RHEA:42608"/>
        <dbReference type="Rhea" id="RHEA-COMP:9561"/>
        <dbReference type="Rhea" id="RHEA-COMP:9562"/>
        <dbReference type="ChEBI" id="CHEBI:15378"/>
        <dbReference type="ChEBI" id="CHEBI:17757"/>
        <dbReference type="ChEBI" id="CHEBI:57540"/>
        <dbReference type="ChEBI" id="CHEBI:57945"/>
        <dbReference type="ChEBI" id="CHEBI:62192"/>
    </reaction>
</comment>
<dbReference type="CDD" id="cd03368">
    <property type="entry name" value="Ribosomal_S12"/>
    <property type="match status" value="1"/>
</dbReference>
<keyword evidence="7 16" id="KW-0694">RNA-binding</keyword>
<evidence type="ECO:0000256" key="10">
    <source>
        <dbReference type="ARBA" id="ARBA00023027"/>
    </source>
</evidence>
<proteinExistence type="inferred from homology"/>
<evidence type="ECO:0000256" key="9">
    <source>
        <dbReference type="ARBA" id="ARBA00022980"/>
    </source>
</evidence>
<dbReference type="GO" id="GO:0005840">
    <property type="term" value="C:ribosome"/>
    <property type="evidence" value="ECO:0007669"/>
    <property type="project" value="UniProtKB-KW"/>
</dbReference>
<keyword evidence="9 15" id="KW-0689">Ribosomal protein</keyword>
<gene>
    <name evidence="21" type="ORF">CASFOL_041628</name>
</gene>
<name>A0ABD3BB94_9LAMI</name>
<dbReference type="Pfam" id="PF19530">
    <property type="entry name" value="Ndh2_N"/>
    <property type="match status" value="1"/>
</dbReference>
<comment type="similarity">
    <text evidence="3 15">Belongs to the universal ribosomal protein uS7 family.</text>
</comment>
<protein>
    <recommendedName>
        <fullName evidence="16">Ribosomal protein S7</fullName>
    </recommendedName>
</protein>
<dbReference type="InterPro" id="IPR005679">
    <property type="entry name" value="Ribosomal_uS12_bac"/>
</dbReference>
<feature type="domain" description="NADH:quinone oxidoreductase/Mrp antiporter transmembrane" evidence="19">
    <location>
        <begin position="525"/>
        <end position="638"/>
    </location>
</feature>
<dbReference type="InterPro" id="IPR036823">
    <property type="entry name" value="Ribosomal_uS7_dom_sf"/>
</dbReference>
<dbReference type="CDD" id="cd14871">
    <property type="entry name" value="uS7_Chloroplast"/>
    <property type="match status" value="1"/>
</dbReference>
<comment type="subcellular location">
    <subcellularLocation>
        <location evidence="1">Plastid</location>
        <location evidence="1">Chloroplast thylakoid membrane</location>
    </subcellularLocation>
</comment>
<dbReference type="GO" id="GO:1990904">
    <property type="term" value="C:ribonucleoprotein complex"/>
    <property type="evidence" value="ECO:0007669"/>
    <property type="project" value="UniProtKB-KW"/>
</dbReference>
<sequence>METVQLEHENVTKLVLVTLRDRVEEGRGFSSAERDPMNSKELNEGDLSVNFSTITPKKPNSALRKVARVRLTSGFEITAYIPGIGHNLQEHSSVLVRGGRVKDLPGVRYHIVRGTLDAVGVKDRQQGRSSAFNDSKHFFLHYFGNPRTQSYGYVKYRISNPSRKGRETDTQFKVSKQNSILDLIDTYRILRKAVFDESRMYGLEGDLSYLSRSTLQYGLMSRRGTAEEKTAKSDPIYRNRLVNMLVNRILKHGKKSLAYQIIYRAMKKIQQKTETNPLSVLRQAIRGVTPDIAVKARRVGGSTHQVPIEIGSTQGKALAIRWLLAASRKRPGRNMAFIKFRISGCCQREWIYTSRSEKNQEKKKESELIDGSTKPLGDFLKEEPHNENFILDSTRIFMKAFHLLLFDGSLIFPECILIFGLILLLMIDSTSDQKDIPWLYFISSTSLVMSITALLFRWREEPMISFSGNFQTNNFNEIFQFLILLCSTLCIPLSVEYIECTEMAITEFILFVLTATLGGMFLCGANDLITIFVAPECFSLCSYLLSGYTKKDVRSNEATMKYLLMGGASSSILVHGFSWLYGLSGGEIELQEIVNGLINTQMYNSPGISIALIFITVGIGFKLSPAPSHQWTPDVYEGVRFVREIPTSLSISEMFGFFKTPWTCRREMLSPLGPRQNFYLFK</sequence>
<dbReference type="GO" id="GO:0009535">
    <property type="term" value="C:chloroplast thylakoid membrane"/>
    <property type="evidence" value="ECO:0007669"/>
    <property type="project" value="UniProtKB-SubCell"/>
</dbReference>
<evidence type="ECO:0000259" key="19">
    <source>
        <dbReference type="Pfam" id="PF00361"/>
    </source>
</evidence>
<keyword evidence="22" id="KW-1185">Reference proteome</keyword>
<dbReference type="Gene3D" id="1.10.455.10">
    <property type="entry name" value="Ribosomal protein S7 domain"/>
    <property type="match status" value="1"/>
</dbReference>